<dbReference type="EMBL" id="CP001739">
    <property type="protein sequence ID" value="ACZ10414.1"/>
    <property type="molecule type" value="Genomic_DNA"/>
</dbReference>
<dbReference type="RefSeq" id="WP_012862996.1">
    <property type="nucleotide sequence ID" value="NC_013517.1"/>
</dbReference>
<evidence type="ECO:0000256" key="1">
    <source>
        <dbReference type="ARBA" id="ARBA00022741"/>
    </source>
</evidence>
<keyword evidence="5" id="KW-0670">Pyruvate</keyword>
<dbReference type="InterPro" id="IPR051549">
    <property type="entry name" value="PEP_Utilizing_Enz"/>
</dbReference>
<keyword evidence="1" id="KW-0547">Nucleotide-binding</keyword>
<dbReference type="Gene3D" id="3.30.470.20">
    <property type="entry name" value="ATP-grasp fold, B domain"/>
    <property type="match status" value="1"/>
</dbReference>
<dbReference type="PANTHER" id="PTHR43615:SF1">
    <property type="entry name" value="PPDK_N DOMAIN-CONTAINING PROTEIN"/>
    <property type="match status" value="1"/>
</dbReference>
<dbReference type="NCBIfam" id="NF004878">
    <property type="entry name" value="PRK06241.1-3"/>
    <property type="match status" value="1"/>
</dbReference>
<dbReference type="AlphaFoldDB" id="D1ARC8"/>
<evidence type="ECO:0000259" key="4">
    <source>
        <dbReference type="Pfam" id="PF01326"/>
    </source>
</evidence>
<accession>D1ARC8</accession>
<protein>
    <submittedName>
        <fullName evidence="5">Pyruvate phosphate dikinase PEP/pyruvate-binding protein</fullName>
    </submittedName>
</protein>
<dbReference type="Gene3D" id="3.50.30.10">
    <property type="entry name" value="Phosphohistidine domain"/>
    <property type="match status" value="1"/>
</dbReference>
<dbReference type="Pfam" id="PF00391">
    <property type="entry name" value="PEP-utilizers"/>
    <property type="match status" value="1"/>
</dbReference>
<reference evidence="5 6" key="2">
    <citation type="journal article" date="2010" name="Stand. Genomic Sci.">
        <title>Complete genome sequence of Sebaldella termitidis type strain (NCTC 11300).</title>
        <authorList>
            <person name="Harmon-Smith M."/>
            <person name="Celia L."/>
            <person name="Chertkov O."/>
            <person name="Lapidus A."/>
            <person name="Copeland A."/>
            <person name="Glavina Del Rio T."/>
            <person name="Nolan M."/>
            <person name="Lucas S."/>
            <person name="Tice H."/>
            <person name="Cheng J.F."/>
            <person name="Han C."/>
            <person name="Detter J.C."/>
            <person name="Bruce D."/>
            <person name="Goodwin L."/>
            <person name="Pitluck S."/>
            <person name="Pati A."/>
            <person name="Liolios K."/>
            <person name="Ivanova N."/>
            <person name="Mavromatis K."/>
            <person name="Mikhailova N."/>
            <person name="Chen A."/>
            <person name="Palaniappan K."/>
            <person name="Land M."/>
            <person name="Hauser L."/>
            <person name="Chang Y.J."/>
            <person name="Jeffries C.D."/>
            <person name="Brettin T."/>
            <person name="Goker M."/>
            <person name="Beck B."/>
            <person name="Bristow J."/>
            <person name="Eisen J.A."/>
            <person name="Markowitz V."/>
            <person name="Hugenholtz P."/>
            <person name="Kyrpides N.C."/>
            <person name="Klenk H.P."/>
            <person name="Chen F."/>
        </authorList>
    </citation>
    <scope>NUCLEOTIDE SEQUENCE [LARGE SCALE GENOMIC DNA]</scope>
    <source>
        <strain evidence="6">ATCC 33386 / NCTC 11300</strain>
    </source>
</reference>
<evidence type="ECO:0000256" key="2">
    <source>
        <dbReference type="ARBA" id="ARBA00022840"/>
    </source>
</evidence>
<name>D1ARC8_SEBTE</name>
<dbReference type="SUPFAM" id="SSF52009">
    <property type="entry name" value="Phosphohistidine domain"/>
    <property type="match status" value="1"/>
</dbReference>
<dbReference type="STRING" id="526218.Sterm_3580"/>
<dbReference type="PANTHER" id="PTHR43615">
    <property type="entry name" value="PHOSPHOENOLPYRUVATE SYNTHASE-RELATED"/>
    <property type="match status" value="1"/>
</dbReference>
<dbReference type="eggNOG" id="COG3848">
    <property type="taxonomic scope" value="Bacteria"/>
</dbReference>
<gene>
    <name evidence="5" type="ordered locus">Sterm_3580</name>
</gene>
<evidence type="ECO:0000259" key="3">
    <source>
        <dbReference type="Pfam" id="PF00391"/>
    </source>
</evidence>
<dbReference type="eggNOG" id="COG0574">
    <property type="taxonomic scope" value="Bacteria"/>
</dbReference>
<dbReference type="FunFam" id="3.30.1490.20:FF:000010">
    <property type="entry name" value="Phosphoenolpyruvate synthase"/>
    <property type="match status" value="1"/>
</dbReference>
<dbReference type="SUPFAM" id="SSF56059">
    <property type="entry name" value="Glutathione synthetase ATP-binding domain-like"/>
    <property type="match status" value="1"/>
</dbReference>
<feature type="domain" description="Pyruvate phosphate dikinase AMP/ATP-binding" evidence="4">
    <location>
        <begin position="16"/>
        <end position="312"/>
    </location>
</feature>
<evidence type="ECO:0000313" key="5">
    <source>
        <dbReference type="EMBL" id="ACZ10414.1"/>
    </source>
</evidence>
<dbReference type="InterPro" id="IPR008279">
    <property type="entry name" value="PEP-util_enz_mobile_dom"/>
</dbReference>
<dbReference type="Proteomes" id="UP000000845">
    <property type="component" value="Chromosome"/>
</dbReference>
<dbReference type="InterPro" id="IPR013815">
    <property type="entry name" value="ATP_grasp_subdomain_1"/>
</dbReference>
<dbReference type="NCBIfam" id="NF004877">
    <property type="entry name" value="PRK06241.1-2"/>
    <property type="match status" value="1"/>
</dbReference>
<keyword evidence="2" id="KW-0067">ATP-binding</keyword>
<proteinExistence type="predicted"/>
<keyword evidence="6" id="KW-1185">Reference proteome</keyword>
<dbReference type="InterPro" id="IPR036637">
    <property type="entry name" value="Phosphohistidine_dom_sf"/>
</dbReference>
<dbReference type="HOGENOM" id="CLU_005950_0_0_0"/>
<sequence>MKYILYFNEINKEKQSLAGGKGVNLGELFNNKFIVPEGFCVTTEAYDLLVENEALKEMIENLNTLDYKNTELITEAGKNIRNIITEAEVSEAVKIAVYGAWNNLGANYSYAVRSSGTAEDLKEISFAGQQDTFLNIRGYENIVEAVQKCWASLFSDRAIIYRNKNGFDNTKVKLAVIVQKMIGSEYSGIMFTADPISGNRKITDIDAGYGLGEALVSGLITPDFYQIYNSKIINKKIARKEKGIFPDNEGGVIEVEIVEEYMEKQVLSDEQILKLTAAGLKIQETFGCPQDIEWGFYQGKFHILQSRPVTSLFPIPKSHDNQKHIFYSFGHIQRMTEAMKPLALSVFETTRIFDKFGAADSVSIQTEAGGRIYIDLGYFLHIPKIRENISDIIQYADVDGANIAEELAERESEFASDEEFTKKAEKFLAPVFWKTGLNLHVWNVKRLRARGEKFFRNEALKWENDINSYKGIEKIKRIRWYIGGMFNFLFSKAVEFPASAVISQVKIKKMCMECFSTEETEELLTQLNMSVENDIAGDMMMEIYDMADMARGSKELKEFMKNTTNETFWNDLENLKTNLEFTLEMKKFIAKYGIRCAGEIDISVKRWKEAPAEILPLIMDYIRISSMNEHREKFKKGLQTAKEAEDKIVSGIKGKLGNSKARKAAKFIKIYRTMAGFRKSPKYFMVKFLDIARTAVLDEADVLVEAGVINNREDIFYFSFDEVIEILEGVYNKDINKILEKRKRDFEFYKKMTPPRIMTSDGEILTDKTGNNSTPEGALIGMAASAGVKEGTANVILELSDADLKEGEILVTSCTDPAWTPLFTKASAVVTETGGMMMHSSVTARECGIPAAAGVKDAVKKIKTGDRIRVNGTEGYVEILEAYKEEI</sequence>
<dbReference type="GO" id="GO:0005524">
    <property type="term" value="F:ATP binding"/>
    <property type="evidence" value="ECO:0007669"/>
    <property type="project" value="UniProtKB-KW"/>
</dbReference>
<organism evidence="5 6">
    <name type="scientific">Sebaldella termitidis (strain ATCC 33386 / NCTC 11300)</name>
    <dbReference type="NCBI Taxonomy" id="526218"/>
    <lineage>
        <taxon>Bacteria</taxon>
        <taxon>Fusobacteriati</taxon>
        <taxon>Fusobacteriota</taxon>
        <taxon>Fusobacteriia</taxon>
        <taxon>Fusobacteriales</taxon>
        <taxon>Leptotrichiaceae</taxon>
        <taxon>Sebaldella</taxon>
    </lineage>
</organism>
<evidence type="ECO:0000313" key="6">
    <source>
        <dbReference type="Proteomes" id="UP000000845"/>
    </source>
</evidence>
<dbReference type="Gene3D" id="3.30.1490.20">
    <property type="entry name" value="ATP-grasp fold, A domain"/>
    <property type="match status" value="1"/>
</dbReference>
<dbReference type="Pfam" id="PF01326">
    <property type="entry name" value="PPDK_N"/>
    <property type="match status" value="1"/>
</dbReference>
<dbReference type="GO" id="GO:0016301">
    <property type="term" value="F:kinase activity"/>
    <property type="evidence" value="ECO:0007669"/>
    <property type="project" value="InterPro"/>
</dbReference>
<dbReference type="KEGG" id="str:Sterm_3580"/>
<feature type="domain" description="PEP-utilising enzyme mobile" evidence="3">
    <location>
        <begin position="804"/>
        <end position="875"/>
    </location>
</feature>
<reference evidence="6" key="1">
    <citation type="submission" date="2009-09" db="EMBL/GenBank/DDBJ databases">
        <title>The complete chromosome of Sebaldella termitidis ATCC 33386.</title>
        <authorList>
            <consortium name="US DOE Joint Genome Institute (JGI-PGF)"/>
            <person name="Lucas S."/>
            <person name="Copeland A."/>
            <person name="Lapidus A."/>
            <person name="Glavina del Rio T."/>
            <person name="Dalin E."/>
            <person name="Tice H."/>
            <person name="Bruce D."/>
            <person name="Goodwin L."/>
            <person name="Pitluck S."/>
            <person name="Kyrpides N."/>
            <person name="Mavromatis K."/>
            <person name="Ivanova N."/>
            <person name="Mikhailova N."/>
            <person name="Sims D."/>
            <person name="Meincke L."/>
            <person name="Brettin T."/>
            <person name="Detter J.C."/>
            <person name="Han C."/>
            <person name="Larimer F."/>
            <person name="Land M."/>
            <person name="Hauser L."/>
            <person name="Markowitz V."/>
            <person name="Cheng J.F."/>
            <person name="Hugenholtz P."/>
            <person name="Woyke T."/>
            <person name="Wu D."/>
            <person name="Eisen J.A."/>
        </authorList>
    </citation>
    <scope>NUCLEOTIDE SEQUENCE [LARGE SCALE GENOMIC DNA]</scope>
    <source>
        <strain evidence="6">ATCC 33386 / NCTC 11300</strain>
    </source>
</reference>
<dbReference type="InterPro" id="IPR002192">
    <property type="entry name" value="PPDK_AMP/ATP-bd"/>
</dbReference>